<dbReference type="OrthoDB" id="2130169at2759"/>
<evidence type="ECO:0000259" key="1">
    <source>
        <dbReference type="Pfam" id="PF01370"/>
    </source>
</evidence>
<gene>
    <name evidence="2" type="ORF">SCHPADRAFT_905677</name>
</gene>
<evidence type="ECO:0000313" key="3">
    <source>
        <dbReference type="Proteomes" id="UP000053477"/>
    </source>
</evidence>
<dbReference type="InParanoid" id="A0A0H2RJJ5"/>
<dbReference type="PANTHER" id="PTHR48079">
    <property type="entry name" value="PROTEIN YEEZ"/>
    <property type="match status" value="1"/>
</dbReference>
<dbReference type="AlphaFoldDB" id="A0A0H2RJJ5"/>
<feature type="domain" description="NAD-dependent epimerase/dehydratase" evidence="1">
    <location>
        <begin position="9"/>
        <end position="231"/>
    </location>
</feature>
<dbReference type="InterPro" id="IPR051783">
    <property type="entry name" value="NAD(P)-dependent_oxidoreduct"/>
</dbReference>
<reference evidence="2 3" key="1">
    <citation type="submission" date="2015-04" db="EMBL/GenBank/DDBJ databases">
        <title>Complete genome sequence of Schizopora paradoxa KUC8140, a cosmopolitan wood degrader in East Asia.</title>
        <authorList>
            <consortium name="DOE Joint Genome Institute"/>
            <person name="Min B."/>
            <person name="Park H."/>
            <person name="Jang Y."/>
            <person name="Kim J.-J."/>
            <person name="Kim K.H."/>
            <person name="Pangilinan J."/>
            <person name="Lipzen A."/>
            <person name="Riley R."/>
            <person name="Grigoriev I.V."/>
            <person name="Spatafora J.W."/>
            <person name="Choi I.-G."/>
        </authorList>
    </citation>
    <scope>NUCLEOTIDE SEQUENCE [LARGE SCALE GENOMIC DNA]</scope>
    <source>
        <strain evidence="2 3">KUC8140</strain>
    </source>
</reference>
<dbReference type="Pfam" id="PF01370">
    <property type="entry name" value="Epimerase"/>
    <property type="match status" value="1"/>
</dbReference>
<dbReference type="EMBL" id="KQ085991">
    <property type="protein sequence ID" value="KLO11812.1"/>
    <property type="molecule type" value="Genomic_DNA"/>
</dbReference>
<dbReference type="PANTHER" id="PTHR48079:SF6">
    <property type="entry name" value="NAD(P)-BINDING DOMAIN-CONTAINING PROTEIN-RELATED"/>
    <property type="match status" value="1"/>
</dbReference>
<protein>
    <submittedName>
        <fullName evidence="2">NAD(P)-binding protein</fullName>
    </submittedName>
</protein>
<sequence length="338" mass="36271">MSSTSVFFLGATGYIGGSVLVDLKKAFPDISITATTRSNSSAAALSAAGTTPVALDPAAPDYHEKITDFSSKADIVINAADCDDLPLTEAILKGLKKRKEETGKVSTLFHTSGIAVFFDDTKDGTYKPDGHFHDDSNEDDIKAITPQMMHGHVDVPILKAGQEGYVNTYIVCPGGVNGAGWGPVSKVTIYVKYVVGTILQQKTAIKIGEGSNVFGFVHIKDLTSFYVELFRSVLKLDGKAVGGSPYTRYYIISKENVAFKSIQEGIASELFKRGLLPSKNLATKSFEELGPLAKLVAANTLLKPERARQDFGWEPKHPLIVETIAEDVDVALPALGLA</sequence>
<dbReference type="GO" id="GO:0005737">
    <property type="term" value="C:cytoplasm"/>
    <property type="evidence" value="ECO:0007669"/>
    <property type="project" value="TreeGrafter"/>
</dbReference>
<name>A0A0H2RJJ5_9AGAM</name>
<dbReference type="Gene3D" id="3.40.50.720">
    <property type="entry name" value="NAD(P)-binding Rossmann-like Domain"/>
    <property type="match status" value="1"/>
</dbReference>
<dbReference type="InterPro" id="IPR001509">
    <property type="entry name" value="Epimerase_deHydtase"/>
</dbReference>
<dbReference type="FunCoup" id="A0A0H2RJJ5">
    <property type="interactions" value="23"/>
</dbReference>
<proteinExistence type="predicted"/>
<dbReference type="GO" id="GO:0004029">
    <property type="term" value="F:aldehyde dehydrogenase (NAD+) activity"/>
    <property type="evidence" value="ECO:0007669"/>
    <property type="project" value="TreeGrafter"/>
</dbReference>
<organism evidence="2 3">
    <name type="scientific">Schizopora paradoxa</name>
    <dbReference type="NCBI Taxonomy" id="27342"/>
    <lineage>
        <taxon>Eukaryota</taxon>
        <taxon>Fungi</taxon>
        <taxon>Dikarya</taxon>
        <taxon>Basidiomycota</taxon>
        <taxon>Agaricomycotina</taxon>
        <taxon>Agaricomycetes</taxon>
        <taxon>Hymenochaetales</taxon>
        <taxon>Schizoporaceae</taxon>
        <taxon>Schizopora</taxon>
    </lineage>
</organism>
<evidence type="ECO:0000313" key="2">
    <source>
        <dbReference type="EMBL" id="KLO11812.1"/>
    </source>
</evidence>
<dbReference type="STRING" id="27342.A0A0H2RJJ5"/>
<dbReference type="InterPro" id="IPR036291">
    <property type="entry name" value="NAD(P)-bd_dom_sf"/>
</dbReference>
<dbReference type="Proteomes" id="UP000053477">
    <property type="component" value="Unassembled WGS sequence"/>
</dbReference>
<keyword evidence="3" id="KW-1185">Reference proteome</keyword>
<accession>A0A0H2RJJ5</accession>
<dbReference type="SUPFAM" id="SSF51735">
    <property type="entry name" value="NAD(P)-binding Rossmann-fold domains"/>
    <property type="match status" value="1"/>
</dbReference>